<dbReference type="FunFam" id="3.40.50.300:FF:001091">
    <property type="entry name" value="Probable disease resistance protein At1g61300"/>
    <property type="match status" value="1"/>
</dbReference>
<accession>A0AAD6EY96</accession>
<dbReference type="InterPro" id="IPR002182">
    <property type="entry name" value="NB-ARC"/>
</dbReference>
<sequence>MAGFWNRVLELSAPIIGQPTVDALQKNLDVSRNISRLRATLPRARLLIERSESWAFIYRPIDDLLPLLKEAIDKADHELGEFETQRQRLEGSNWNIQGELVNNFKNWISGFPDNVKSANDMLDHVCNEMENICSMLDIPNSPNQFSEHISWLHAVLPRARLLVERSECWRFRFDPIKELLPQLKEAVYKAEIELDDIESKKRILEGANWRIEDEFLNYLGNWISGSQDKVKSTRVMLDYACNEMEKLCENYKIPENPNEFSNTARPITFSSHPKIYGRDKELDEAINSLGVPRSAGSSGTKRKKIEKLAILPIVGMGGMGKTTLAQMIYRDKCVQSYFDLRIWICVSDKFDIGRLMKEIIECATGKECNITNLNKIEEILEEILKSKRVFLVLDDIWSKDWHRILRPLNEVSEGSVVVLTTRSPEHLQCTENSVTILKSISLEGLEEKIYWDFFRSCAGLVVASENYGELEGIAREICSKLKGIPLAAITLGGLLSKRIDRNHWIKIRDSKMWELKPRGGISHNAGTSFKLSIFTISFEKMFLILLALPQRS</sequence>
<organism evidence="3 4">
    <name type="scientific">Rhynchospora tenuis</name>
    <dbReference type="NCBI Taxonomy" id="198213"/>
    <lineage>
        <taxon>Eukaryota</taxon>
        <taxon>Viridiplantae</taxon>
        <taxon>Streptophyta</taxon>
        <taxon>Embryophyta</taxon>
        <taxon>Tracheophyta</taxon>
        <taxon>Spermatophyta</taxon>
        <taxon>Magnoliopsida</taxon>
        <taxon>Liliopsida</taxon>
        <taxon>Poales</taxon>
        <taxon>Cyperaceae</taxon>
        <taxon>Cyperoideae</taxon>
        <taxon>Rhynchosporeae</taxon>
        <taxon>Rhynchospora</taxon>
    </lineage>
</organism>
<evidence type="ECO:0000313" key="4">
    <source>
        <dbReference type="Proteomes" id="UP001210211"/>
    </source>
</evidence>
<evidence type="ECO:0000259" key="2">
    <source>
        <dbReference type="Pfam" id="PF00931"/>
    </source>
</evidence>
<reference evidence="3 4" key="1">
    <citation type="journal article" date="2022" name="Cell">
        <title>Repeat-based holocentromeres influence genome architecture and karyotype evolution.</title>
        <authorList>
            <person name="Hofstatter P.G."/>
            <person name="Thangavel G."/>
            <person name="Lux T."/>
            <person name="Neumann P."/>
            <person name="Vondrak T."/>
            <person name="Novak P."/>
            <person name="Zhang M."/>
            <person name="Costa L."/>
            <person name="Castellani M."/>
            <person name="Scott A."/>
            <person name="Toegelov H."/>
            <person name="Fuchs J."/>
            <person name="Mata-Sucre Y."/>
            <person name="Dias Y."/>
            <person name="Vanzela A.L.L."/>
            <person name="Huettel B."/>
            <person name="Almeida C.C.S."/>
            <person name="Simkova H."/>
            <person name="Souza G."/>
            <person name="Pedrosa-Harand A."/>
            <person name="Macas J."/>
            <person name="Mayer K.F.X."/>
            <person name="Houben A."/>
            <person name="Marques A."/>
        </authorList>
    </citation>
    <scope>NUCLEOTIDE SEQUENCE [LARGE SCALE GENOMIC DNA]</scope>
    <source>
        <strain evidence="3">RhyTen1mFocal</strain>
    </source>
</reference>
<dbReference type="SUPFAM" id="SSF52540">
    <property type="entry name" value="P-loop containing nucleoside triphosphate hydrolases"/>
    <property type="match status" value="1"/>
</dbReference>
<protein>
    <recommendedName>
        <fullName evidence="2">NB-ARC domain-containing protein</fullName>
    </recommendedName>
</protein>
<dbReference type="PANTHER" id="PTHR36766:SF30">
    <property type="entry name" value="TIR-NBS TYPE DISEASE RESISTANCE PROTEIN-RELATED"/>
    <property type="match status" value="1"/>
</dbReference>
<proteinExistence type="predicted"/>
<dbReference type="PRINTS" id="PR00364">
    <property type="entry name" value="DISEASERSIST"/>
</dbReference>
<dbReference type="Pfam" id="PF00931">
    <property type="entry name" value="NB-ARC"/>
    <property type="match status" value="1"/>
</dbReference>
<dbReference type="EMBL" id="JAMRDG010000001">
    <property type="protein sequence ID" value="KAJ3705388.1"/>
    <property type="molecule type" value="Genomic_DNA"/>
</dbReference>
<dbReference type="AlphaFoldDB" id="A0AAD6EY96"/>
<keyword evidence="4" id="KW-1185">Reference proteome</keyword>
<evidence type="ECO:0000256" key="1">
    <source>
        <dbReference type="ARBA" id="ARBA00022821"/>
    </source>
</evidence>
<dbReference type="InterPro" id="IPR027417">
    <property type="entry name" value="P-loop_NTPase"/>
</dbReference>
<dbReference type="Gene3D" id="3.40.50.300">
    <property type="entry name" value="P-loop containing nucleotide triphosphate hydrolases"/>
    <property type="match status" value="1"/>
</dbReference>
<dbReference type="InterPro" id="IPR042197">
    <property type="entry name" value="Apaf_helical"/>
</dbReference>
<dbReference type="GO" id="GO:0006952">
    <property type="term" value="P:defense response"/>
    <property type="evidence" value="ECO:0007669"/>
    <property type="project" value="UniProtKB-KW"/>
</dbReference>
<evidence type="ECO:0000313" key="3">
    <source>
        <dbReference type="EMBL" id="KAJ3705388.1"/>
    </source>
</evidence>
<comment type="caution">
    <text evidence="3">The sequence shown here is derived from an EMBL/GenBank/DDBJ whole genome shotgun (WGS) entry which is preliminary data.</text>
</comment>
<feature type="domain" description="NB-ARC" evidence="2">
    <location>
        <begin position="307"/>
        <end position="457"/>
    </location>
</feature>
<dbReference type="Proteomes" id="UP001210211">
    <property type="component" value="Unassembled WGS sequence"/>
</dbReference>
<name>A0AAD6EY96_9POAL</name>
<dbReference type="GO" id="GO:0043531">
    <property type="term" value="F:ADP binding"/>
    <property type="evidence" value="ECO:0007669"/>
    <property type="project" value="InterPro"/>
</dbReference>
<keyword evidence="1" id="KW-0611">Plant defense</keyword>
<dbReference type="PANTHER" id="PTHR36766">
    <property type="entry name" value="PLANT BROAD-SPECTRUM MILDEW RESISTANCE PROTEIN RPW8"/>
    <property type="match status" value="1"/>
</dbReference>
<gene>
    <name evidence="3" type="ORF">LUZ61_009093</name>
</gene>
<dbReference type="Gene3D" id="1.10.8.430">
    <property type="entry name" value="Helical domain of apoptotic protease-activating factors"/>
    <property type="match status" value="1"/>
</dbReference>